<sequence length="415" mass="48066">MKNMFILSFIFFLLSTSVRGQTPNEQMPLIGEDRSITFKYRSPEERKVTIEGSFTEAKDMTFKDSAWILHIDSLPSEMYTYRFYDGNKKFLDPCNPNVVRDITDTINYFIIDGVPGSYYKKQNVPHGKVYQLWYPSSFNENMKQRRLSVYLPADYEMNIKKKYPVLYLLHGTGGDEMAWLDMGRLAQIMDNMIAQGKTKPMIVIMPNGIVDLDAAPGQSPYMQGKASHSNVSSWMGRTEKAFPEEVVTFVEKTFRIKPDKQHRAIAGLSMGGLHAIAISANNPMMFDYVGLFSPQSINPLTDKNIMHIQKVNAQVEKIKDKFPSWLKQKYEKGKDVVEDVDIYQNLDNKLKNQFKTPPRLYYIAIGRKDPLKPFLDKFRKRLSKQGATSLYKETDGAHSWENWRKYLLDFLPRIF</sequence>
<feature type="chain" id="PRO_5015488033" evidence="1">
    <location>
        <begin position="21"/>
        <end position="415"/>
    </location>
</feature>
<dbReference type="InterPro" id="IPR029058">
    <property type="entry name" value="AB_hydrolase_fold"/>
</dbReference>
<dbReference type="Gene3D" id="2.60.40.10">
    <property type="entry name" value="Immunoglobulins"/>
    <property type="match status" value="1"/>
</dbReference>
<feature type="signal peptide" evidence="1">
    <location>
        <begin position="1"/>
        <end position="20"/>
    </location>
</feature>
<comment type="caution">
    <text evidence="2">The sequence shown here is derived from an EMBL/GenBank/DDBJ whole genome shotgun (WGS) entry which is preliminary data.</text>
</comment>
<dbReference type="EMBL" id="QENY01000003">
    <property type="protein sequence ID" value="PVX58042.1"/>
    <property type="molecule type" value="Genomic_DNA"/>
</dbReference>
<dbReference type="Gene3D" id="3.40.50.1820">
    <property type="entry name" value="alpha/beta hydrolase"/>
    <property type="match status" value="1"/>
</dbReference>
<evidence type="ECO:0000313" key="2">
    <source>
        <dbReference type="EMBL" id="PVX58042.1"/>
    </source>
</evidence>
<gene>
    <name evidence="2" type="ORF">C7379_103167</name>
</gene>
<dbReference type="SUPFAM" id="SSF53474">
    <property type="entry name" value="alpha/beta-Hydrolases"/>
    <property type="match status" value="1"/>
</dbReference>
<dbReference type="InterPro" id="IPR000801">
    <property type="entry name" value="Esterase-like"/>
</dbReference>
<dbReference type="SUPFAM" id="SSF81296">
    <property type="entry name" value="E set domains"/>
    <property type="match status" value="1"/>
</dbReference>
<evidence type="ECO:0000313" key="3">
    <source>
        <dbReference type="Proteomes" id="UP000245870"/>
    </source>
</evidence>
<accession>A0A2U0UK87</accession>
<organism evidence="2 3">
    <name type="scientific">Hallella colorans</name>
    <dbReference type="NCBI Taxonomy" id="1703337"/>
    <lineage>
        <taxon>Bacteria</taxon>
        <taxon>Pseudomonadati</taxon>
        <taxon>Bacteroidota</taxon>
        <taxon>Bacteroidia</taxon>
        <taxon>Bacteroidales</taxon>
        <taxon>Prevotellaceae</taxon>
        <taxon>Hallella</taxon>
    </lineage>
</organism>
<dbReference type="PANTHER" id="PTHR48098:SF1">
    <property type="entry name" value="DIACYLGLYCEROL ACYLTRANSFERASE_MYCOLYLTRANSFERASE AG85A"/>
    <property type="match status" value="1"/>
</dbReference>
<reference evidence="2 3" key="1">
    <citation type="submission" date="2018-05" db="EMBL/GenBank/DDBJ databases">
        <title>Genomic Encyclopedia of Type Strains, Phase IV (KMG-IV): sequencing the most valuable type-strain genomes for metagenomic binning, comparative biology and taxonomic classification.</title>
        <authorList>
            <person name="Goeker M."/>
        </authorList>
    </citation>
    <scope>NUCLEOTIDE SEQUENCE [LARGE SCALE GENOMIC DNA]</scope>
    <source>
        <strain evidence="2 3">DSM 100333</strain>
    </source>
</reference>
<proteinExistence type="predicted"/>
<dbReference type="Pfam" id="PF00756">
    <property type="entry name" value="Esterase"/>
    <property type="match status" value="1"/>
</dbReference>
<evidence type="ECO:0000256" key="1">
    <source>
        <dbReference type="SAM" id="SignalP"/>
    </source>
</evidence>
<keyword evidence="1" id="KW-0732">Signal</keyword>
<dbReference type="PANTHER" id="PTHR48098">
    <property type="entry name" value="ENTEROCHELIN ESTERASE-RELATED"/>
    <property type="match status" value="1"/>
</dbReference>
<dbReference type="RefSeq" id="WP_116615883.1">
    <property type="nucleotide sequence ID" value="NZ_QENY01000003.1"/>
</dbReference>
<name>A0A2U0UK87_9BACT</name>
<dbReference type="InterPro" id="IPR050583">
    <property type="entry name" value="Mycobacterial_A85_antigen"/>
</dbReference>
<dbReference type="InterPro" id="IPR013783">
    <property type="entry name" value="Ig-like_fold"/>
</dbReference>
<dbReference type="Proteomes" id="UP000245870">
    <property type="component" value="Unassembled WGS sequence"/>
</dbReference>
<dbReference type="InterPro" id="IPR014756">
    <property type="entry name" value="Ig_E-set"/>
</dbReference>
<dbReference type="AlphaFoldDB" id="A0A2U0UK87"/>
<keyword evidence="3" id="KW-1185">Reference proteome</keyword>
<protein>
    <submittedName>
        <fullName evidence="2">Enterochelin esterase family protein</fullName>
    </submittedName>
</protein>
<dbReference type="OrthoDB" id="9803578at2"/>